<dbReference type="GO" id="GO:0004149">
    <property type="term" value="F:dihydrolipoyllysine-residue succinyltransferase activity"/>
    <property type="evidence" value="ECO:0007669"/>
    <property type="project" value="UniProtKB-UniRule"/>
</dbReference>
<dbReference type="SUPFAM" id="SSF47005">
    <property type="entry name" value="Peripheral subunit-binding domain of 2-oxo acid dehydrogenase complex"/>
    <property type="match status" value="1"/>
</dbReference>
<dbReference type="InterPro" id="IPR000089">
    <property type="entry name" value="Biotin_lipoyl"/>
</dbReference>
<evidence type="ECO:0000256" key="11">
    <source>
        <dbReference type="RuleBase" id="RU361138"/>
    </source>
</evidence>
<evidence type="ECO:0000313" key="15">
    <source>
        <dbReference type="Proteomes" id="UP000301751"/>
    </source>
</evidence>
<dbReference type="FunFam" id="3.30.559.10:FF:000007">
    <property type="entry name" value="Dihydrolipoamide acetyltransferase component of pyruvate dehydrogenase complex"/>
    <property type="match status" value="1"/>
</dbReference>
<dbReference type="SUPFAM" id="SSF51230">
    <property type="entry name" value="Single hybrid motif"/>
    <property type="match status" value="1"/>
</dbReference>
<keyword evidence="15" id="KW-1185">Reference proteome</keyword>
<dbReference type="Gene3D" id="4.10.320.10">
    <property type="entry name" value="E3-binding domain"/>
    <property type="match status" value="1"/>
</dbReference>
<dbReference type="InterPro" id="IPR023213">
    <property type="entry name" value="CAT-like_dom_sf"/>
</dbReference>
<dbReference type="PROSITE" id="PS50968">
    <property type="entry name" value="BIOTINYL_LIPOYL"/>
    <property type="match status" value="1"/>
</dbReference>
<sequence length="424" mass="44041">MAIVEVKVPQLSESVAEATLLQWKKKPGDAVAIDEIIIEVETDKVVLEVPAPAAGVLAQIVCDDGATVVSDQVIARIDTDGKTAVSPLEVKAVASDAAVAAAAPAAAAADIAGSKAGVAMPAAAKLMADNQLAAGSVAGTGKDGRVTKGDVLAAVAAGAAAPAPAPKAAAPAPAAAKPLPAVAAPMAMNLGERPEQRVPMSRLRARIAERLVQSQSTNAILTTFNEVNMAPLMEMRKKFQEKFEKEHGVKLGFMSFFVKAAVAALKKYPVLNASVDGNDIVYHGYFDIGIAVGSPRGLVVPVIRNADQMSFADIEKKIAEFGQKAKDGKLGIEELTGGTFSISNGGTFGSMLSTPIINPPQSAILGVHATKDRAVVENGQVVVRPINYLAMSYDHRIIDGREAVLGLVTMKDALEDPARLLFDI</sequence>
<evidence type="ECO:0000256" key="8">
    <source>
        <dbReference type="ARBA" id="ARBA00022823"/>
    </source>
</evidence>
<protein>
    <recommendedName>
        <fullName evidence="5 11">Dihydrolipoyllysine-residue succinyltransferase component of 2-oxoglutarate dehydrogenase complex</fullName>
        <ecNumber evidence="4 11">2.3.1.61</ecNumber>
    </recommendedName>
    <alternativeName>
        <fullName evidence="11">2-oxoglutarate dehydrogenase complex component E2</fullName>
    </alternativeName>
</protein>
<dbReference type="InterPro" id="IPR001078">
    <property type="entry name" value="2-oxoacid_DH_actylTfrase"/>
</dbReference>
<dbReference type="NCBIfam" id="TIGR01347">
    <property type="entry name" value="sucB"/>
    <property type="match status" value="1"/>
</dbReference>
<keyword evidence="7 11" id="KW-0808">Transferase</keyword>
<comment type="function">
    <text evidence="1 11">E2 component of the 2-oxoglutarate dehydrogenase (OGDH) complex which catalyzes the second step in the conversion of 2-oxoglutarate to succinyl-CoA and CO(2).</text>
</comment>
<dbReference type="Gene3D" id="2.40.50.100">
    <property type="match status" value="1"/>
</dbReference>
<dbReference type="Pfam" id="PF02817">
    <property type="entry name" value="E3_binding"/>
    <property type="match status" value="1"/>
</dbReference>
<dbReference type="GO" id="GO:0033512">
    <property type="term" value="P:L-lysine catabolic process to acetyl-CoA via saccharopine"/>
    <property type="evidence" value="ECO:0007669"/>
    <property type="project" value="UniProtKB-UniRule"/>
</dbReference>
<evidence type="ECO:0000256" key="1">
    <source>
        <dbReference type="ARBA" id="ARBA00004052"/>
    </source>
</evidence>
<dbReference type="OrthoDB" id="9805770at2"/>
<feature type="domain" description="Peripheral subunit-binding (PSBD)" evidence="13">
    <location>
        <begin position="118"/>
        <end position="155"/>
    </location>
</feature>
<keyword evidence="6 11" id="KW-0816">Tricarboxylic acid cycle</keyword>
<evidence type="ECO:0000256" key="6">
    <source>
        <dbReference type="ARBA" id="ARBA00022532"/>
    </source>
</evidence>
<reference evidence="15" key="1">
    <citation type="submission" date="2019-03" db="EMBL/GenBank/DDBJ databases">
        <title>Aquabacterium pictum sp.nov., the first bacteriochlorophyll a-containing freshwater bacterium in the genus Aquabacterium of the class Betaproteobacteria.</title>
        <authorList>
            <person name="Hirose S."/>
            <person name="Tank M."/>
            <person name="Hara E."/>
            <person name="Tamaki H."/>
            <person name="Takaichi S."/>
            <person name="Haruta S."/>
            <person name="Hanada S."/>
        </authorList>
    </citation>
    <scope>NUCLEOTIDE SEQUENCE [LARGE SCALE GENOMIC DNA]</scope>
    <source>
        <strain evidence="15">W35</strain>
    </source>
</reference>
<evidence type="ECO:0000256" key="2">
    <source>
        <dbReference type="ARBA" id="ARBA00005145"/>
    </source>
</evidence>
<dbReference type="EC" id="2.3.1.61" evidence="4 11"/>
<evidence type="ECO:0000256" key="3">
    <source>
        <dbReference type="ARBA" id="ARBA00007317"/>
    </source>
</evidence>
<name>A0A480AY51_9BURK</name>
<dbReference type="GO" id="GO:0005829">
    <property type="term" value="C:cytosol"/>
    <property type="evidence" value="ECO:0007669"/>
    <property type="project" value="TreeGrafter"/>
</dbReference>
<dbReference type="CDD" id="cd06849">
    <property type="entry name" value="lipoyl_domain"/>
    <property type="match status" value="1"/>
</dbReference>
<evidence type="ECO:0000256" key="9">
    <source>
        <dbReference type="ARBA" id="ARBA00023315"/>
    </source>
</evidence>
<dbReference type="PANTHER" id="PTHR43416:SF5">
    <property type="entry name" value="DIHYDROLIPOYLLYSINE-RESIDUE SUCCINYLTRANSFERASE COMPONENT OF 2-OXOGLUTARATE DEHYDROGENASE COMPLEX, MITOCHONDRIAL"/>
    <property type="match status" value="1"/>
</dbReference>
<keyword evidence="8 11" id="KW-0450">Lipoyl</keyword>
<dbReference type="InterPro" id="IPR011053">
    <property type="entry name" value="Single_hybrid_motif"/>
</dbReference>
<dbReference type="Pfam" id="PF00198">
    <property type="entry name" value="2-oxoacid_dh"/>
    <property type="match status" value="1"/>
</dbReference>
<proteinExistence type="inferred from homology"/>
<organism evidence="14 15">
    <name type="scientific">Pseudaquabacterium pictum</name>
    <dbReference type="NCBI Taxonomy" id="2315236"/>
    <lineage>
        <taxon>Bacteria</taxon>
        <taxon>Pseudomonadati</taxon>
        <taxon>Pseudomonadota</taxon>
        <taxon>Betaproteobacteria</taxon>
        <taxon>Burkholderiales</taxon>
        <taxon>Sphaerotilaceae</taxon>
        <taxon>Pseudaquabacterium</taxon>
    </lineage>
</organism>
<evidence type="ECO:0000256" key="4">
    <source>
        <dbReference type="ARBA" id="ARBA00012945"/>
    </source>
</evidence>
<dbReference type="GO" id="GO:0045252">
    <property type="term" value="C:oxoglutarate dehydrogenase complex"/>
    <property type="evidence" value="ECO:0007669"/>
    <property type="project" value="UniProtKB-UniRule"/>
</dbReference>
<comment type="caution">
    <text evidence="14">The sequence shown here is derived from an EMBL/GenBank/DDBJ whole genome shotgun (WGS) entry which is preliminary data.</text>
</comment>
<comment type="cofactor">
    <cofactor evidence="11">
        <name>(R)-lipoate</name>
        <dbReference type="ChEBI" id="CHEBI:83088"/>
    </cofactor>
    <text evidence="11">Binds 1 lipoyl cofactor covalently.</text>
</comment>
<dbReference type="EMBL" id="BJCL01000031">
    <property type="protein sequence ID" value="GCL66283.1"/>
    <property type="molecule type" value="Genomic_DNA"/>
</dbReference>
<dbReference type="Proteomes" id="UP000301751">
    <property type="component" value="Unassembled WGS sequence"/>
</dbReference>
<dbReference type="NCBIfam" id="NF004309">
    <property type="entry name" value="PRK05704.1"/>
    <property type="match status" value="1"/>
</dbReference>
<dbReference type="PROSITE" id="PS00189">
    <property type="entry name" value="LIPOYL"/>
    <property type="match status" value="1"/>
</dbReference>
<dbReference type="InterPro" id="IPR004167">
    <property type="entry name" value="PSBD"/>
</dbReference>
<feature type="domain" description="Lipoyl-binding" evidence="12">
    <location>
        <begin position="3"/>
        <end position="78"/>
    </location>
</feature>
<evidence type="ECO:0000259" key="12">
    <source>
        <dbReference type="PROSITE" id="PS50968"/>
    </source>
</evidence>
<dbReference type="InterPro" id="IPR036625">
    <property type="entry name" value="E3-bd_dom_sf"/>
</dbReference>
<evidence type="ECO:0000313" key="14">
    <source>
        <dbReference type="EMBL" id="GCL66283.1"/>
    </source>
</evidence>
<dbReference type="PROSITE" id="PS51826">
    <property type="entry name" value="PSBD"/>
    <property type="match status" value="1"/>
</dbReference>
<dbReference type="RefSeq" id="WP_137735984.1">
    <property type="nucleotide sequence ID" value="NZ_BJCL01000031.1"/>
</dbReference>
<dbReference type="InterPro" id="IPR006255">
    <property type="entry name" value="SucB"/>
</dbReference>
<comment type="catalytic activity">
    <reaction evidence="10 11">
        <text>N(6)-[(R)-dihydrolipoyl]-L-lysyl-[protein] + succinyl-CoA = N(6)-[(R)-S(8)-succinyldihydrolipoyl]-L-lysyl-[protein] + CoA</text>
        <dbReference type="Rhea" id="RHEA:15213"/>
        <dbReference type="Rhea" id="RHEA-COMP:10475"/>
        <dbReference type="Rhea" id="RHEA-COMP:20092"/>
        <dbReference type="ChEBI" id="CHEBI:57287"/>
        <dbReference type="ChEBI" id="CHEBI:57292"/>
        <dbReference type="ChEBI" id="CHEBI:83100"/>
        <dbReference type="ChEBI" id="CHEBI:83120"/>
        <dbReference type="EC" id="2.3.1.61"/>
    </reaction>
</comment>
<dbReference type="SUPFAM" id="SSF52777">
    <property type="entry name" value="CoA-dependent acyltransferases"/>
    <property type="match status" value="1"/>
</dbReference>
<keyword evidence="9 11" id="KW-0012">Acyltransferase</keyword>
<evidence type="ECO:0000256" key="10">
    <source>
        <dbReference type="ARBA" id="ARBA00052761"/>
    </source>
</evidence>
<gene>
    <name evidence="14" type="primary">sucB</name>
    <name evidence="14" type="ORF">AQPW35_53640</name>
</gene>
<evidence type="ECO:0000259" key="13">
    <source>
        <dbReference type="PROSITE" id="PS51826"/>
    </source>
</evidence>
<dbReference type="UniPathway" id="UPA00868">
    <property type="reaction ID" value="UER00840"/>
</dbReference>
<dbReference type="InterPro" id="IPR050537">
    <property type="entry name" value="2-oxoacid_dehydrogenase"/>
</dbReference>
<dbReference type="PANTHER" id="PTHR43416">
    <property type="entry name" value="DIHYDROLIPOYLLYSINE-RESIDUE SUCCINYLTRANSFERASE COMPONENT OF 2-OXOGLUTARATE DEHYDROGENASE COMPLEX, MITOCHONDRIAL-RELATED"/>
    <property type="match status" value="1"/>
</dbReference>
<dbReference type="GO" id="GO:0006099">
    <property type="term" value="P:tricarboxylic acid cycle"/>
    <property type="evidence" value="ECO:0007669"/>
    <property type="project" value="UniProtKB-UniRule"/>
</dbReference>
<dbReference type="Pfam" id="PF00364">
    <property type="entry name" value="Biotin_lipoyl"/>
    <property type="match status" value="1"/>
</dbReference>
<comment type="pathway">
    <text evidence="2 11">Amino-acid degradation; L-lysine degradation via saccharopine pathway; glutaryl-CoA from L-lysine: step 6/6.</text>
</comment>
<evidence type="ECO:0000256" key="5">
    <source>
        <dbReference type="ARBA" id="ARBA00019511"/>
    </source>
</evidence>
<evidence type="ECO:0000256" key="7">
    <source>
        <dbReference type="ARBA" id="ARBA00022679"/>
    </source>
</evidence>
<accession>A0A480AY51</accession>
<comment type="similarity">
    <text evidence="3 11">Belongs to the 2-oxoacid dehydrogenase family.</text>
</comment>
<dbReference type="Gene3D" id="3.30.559.10">
    <property type="entry name" value="Chloramphenicol acetyltransferase-like domain"/>
    <property type="match status" value="1"/>
</dbReference>
<dbReference type="AlphaFoldDB" id="A0A480AY51"/>
<dbReference type="InterPro" id="IPR003016">
    <property type="entry name" value="2-oxoA_DH_lipoyl-BS"/>
</dbReference>